<reference evidence="10 11" key="1">
    <citation type="journal article" date="2010" name="Cell">
        <title>The genome of Naegleria gruberi illuminates early eukaryotic versatility.</title>
        <authorList>
            <person name="Fritz-Laylin L.K."/>
            <person name="Prochnik S.E."/>
            <person name="Ginger M.L."/>
            <person name="Dacks J.B."/>
            <person name="Carpenter M.L."/>
            <person name="Field M.C."/>
            <person name="Kuo A."/>
            <person name="Paredez A."/>
            <person name="Chapman J."/>
            <person name="Pham J."/>
            <person name="Shu S."/>
            <person name="Neupane R."/>
            <person name="Cipriano M."/>
            <person name="Mancuso J."/>
            <person name="Tu H."/>
            <person name="Salamov A."/>
            <person name="Lindquist E."/>
            <person name="Shapiro H."/>
            <person name="Lucas S."/>
            <person name="Grigoriev I.V."/>
            <person name="Cande W.Z."/>
            <person name="Fulton C."/>
            <person name="Rokhsar D.S."/>
            <person name="Dawson S.C."/>
        </authorList>
    </citation>
    <scope>NUCLEOTIDE SEQUENCE [LARGE SCALE GENOMIC DNA]</scope>
    <source>
        <strain evidence="10 11">NEG-M</strain>
    </source>
</reference>
<dbReference type="GeneID" id="8860430"/>
<dbReference type="SUPFAM" id="SSF48371">
    <property type="entry name" value="ARM repeat"/>
    <property type="match status" value="1"/>
</dbReference>
<evidence type="ECO:0000313" key="11">
    <source>
        <dbReference type="Proteomes" id="UP000006671"/>
    </source>
</evidence>
<dbReference type="InterPro" id="IPR014877">
    <property type="entry name" value="XPO1_C_dom"/>
</dbReference>
<dbReference type="GO" id="GO:0005049">
    <property type="term" value="F:nuclear export signal receptor activity"/>
    <property type="evidence" value="ECO:0007669"/>
    <property type="project" value="InterPro"/>
</dbReference>
<dbReference type="GO" id="GO:0031267">
    <property type="term" value="F:small GTPase binding"/>
    <property type="evidence" value="ECO:0007669"/>
    <property type="project" value="InterPro"/>
</dbReference>
<evidence type="ECO:0000256" key="3">
    <source>
        <dbReference type="ARBA" id="ARBA00022448"/>
    </source>
</evidence>
<evidence type="ECO:0000313" key="10">
    <source>
        <dbReference type="EMBL" id="EFC47202.1"/>
    </source>
</evidence>
<dbReference type="Pfam" id="PF03810">
    <property type="entry name" value="IBN_N"/>
    <property type="match status" value="1"/>
</dbReference>
<dbReference type="RefSeq" id="XP_002679946.1">
    <property type="nucleotide sequence ID" value="XM_002679900.1"/>
</dbReference>
<dbReference type="Pfam" id="PF08389">
    <property type="entry name" value="Xpo1"/>
    <property type="match status" value="1"/>
</dbReference>
<sequence length="1064" mass="123096">MEALLDFNAPFNVSLLDQIIDCLYSSRGNIQEIQMAQKVLSQFKDDPNSWTRVKQILETSNNQNSKFFALQVLLQVIQTRWKILPPDERDGVKNFIVLTVINCSKDETYFRQHKLFINKLNEVLVAIVKQEWPQNWRNFIPEIVNSSPSNENLCENNMNILKLLSEEVFDFSAGKMTTKKMTQMSESFRSEFKLIYQLCDAILQQAQKPSLLSATLQTLLRFLNWIPREFIFETSMLEILITKFLPVQQFRNDTLRCLTEIVSMVEPKYDEKFELIFVFIMRVIPSILPPNTNLPSAYKNGSDYDQKFVQILGLFFTSFLTNHLGVVEKDQHSQIVLEAHQYLVEISKVDETEIFKNCLDYWIYFSRDLYFSEKKASQSNIYEPLLLTRPASARKAIYSRIMSQVRLVMVSKMAKPEEVIIVEDENGQVVKEYMKDVDSIQLYKSMRDALIYLTHLDYVDTEKIMLEKLRAQANGYEWSRQNLNTLCWAIGSISGAMDEKDEKRFVVTVIKDLLNMCEMKKGKDNKAVVASNIMYVVGQYPRFLIAHWKFLQTVVNKLFEFMHEKFPGVQEMACETFVKISIKCKRKFVQRHQGEDVMFLEKILRNLKSNISDLEPSHIHTFYEAVGYMIQAALPADQERLIQMLMSMPNSKWQSIMNMAAQNVATLADTAVLKELANILKTNVSASKSIGNAYLHQMKIIFKDMLNVYKAYSQFISDEIAKIGVKAATHSNVRMMRAVKRETLKLVETFIANSDDTQLLVTSFLPPLLDATLGDYKASVPDAKDPQVLSLLSASMVKLQTAVDHYLPTILEYVLECTLPMITTNFEDYPEHRMNLFVLLKSINKYCFQSFLHIPPMGFKLIVDSILWALKHTHRNMFETGLNILQDMLSNIEHLNNDGLRNEFYGKFYLPILDDVLYIYTDTLHQSGFKVQTTIIHHLLYVVATNKITAPISEGQTVSTDVFVKQHIHDVLIQSFSNLNSQYLTQFIVALFGYIHQEQEFTNCLRDFLVTLREYQGEDVDVSDLYFEEKQKKEIESRQLRESVPGLDGPSAVNELAQSYDDDL</sequence>
<evidence type="ECO:0000256" key="2">
    <source>
        <dbReference type="ARBA" id="ARBA00009466"/>
    </source>
</evidence>
<keyword evidence="5" id="KW-0653">Protein transport</keyword>
<dbReference type="Gene3D" id="1.25.10.10">
    <property type="entry name" value="Leucine-rich Repeat Variant"/>
    <property type="match status" value="1"/>
</dbReference>
<dbReference type="Pfam" id="PF18784">
    <property type="entry name" value="CRM1_repeat_2"/>
    <property type="match status" value="1"/>
</dbReference>
<dbReference type="OrthoDB" id="27218at2759"/>
<dbReference type="InterPro" id="IPR045065">
    <property type="entry name" value="XPO1/5"/>
</dbReference>
<name>D2V758_NAEGR</name>
<dbReference type="GO" id="GO:0005737">
    <property type="term" value="C:cytoplasm"/>
    <property type="evidence" value="ECO:0007669"/>
    <property type="project" value="TreeGrafter"/>
</dbReference>
<dbReference type="FunFam" id="1.25.10.10:FF:001255">
    <property type="entry name" value="Exportin 1"/>
    <property type="match status" value="1"/>
</dbReference>
<evidence type="ECO:0000256" key="5">
    <source>
        <dbReference type="ARBA" id="ARBA00022927"/>
    </source>
</evidence>
<dbReference type="eggNOG" id="KOG2020">
    <property type="taxonomic scope" value="Eukaryota"/>
</dbReference>
<dbReference type="InterPro" id="IPR011989">
    <property type="entry name" value="ARM-like"/>
</dbReference>
<organism evidence="11">
    <name type="scientific">Naegleria gruberi</name>
    <name type="common">Amoeba</name>
    <dbReference type="NCBI Taxonomy" id="5762"/>
    <lineage>
        <taxon>Eukaryota</taxon>
        <taxon>Discoba</taxon>
        <taxon>Heterolobosea</taxon>
        <taxon>Tetramitia</taxon>
        <taxon>Eutetramitia</taxon>
        <taxon>Vahlkampfiidae</taxon>
        <taxon>Naegleria</taxon>
    </lineage>
</organism>
<gene>
    <name evidence="10" type="ORF">NAEGRDRAFT_38348</name>
</gene>
<dbReference type="GO" id="GO:0005634">
    <property type="term" value="C:nucleus"/>
    <property type="evidence" value="ECO:0007669"/>
    <property type="project" value="UniProtKB-SubCell"/>
</dbReference>
<dbReference type="AlphaFoldDB" id="D2V758"/>
<dbReference type="InterPro" id="IPR040485">
    <property type="entry name" value="XPO1_repeat_3"/>
</dbReference>
<keyword evidence="3" id="KW-0813">Transport</keyword>
<dbReference type="Pfam" id="PF08767">
    <property type="entry name" value="CRM1_C"/>
    <property type="match status" value="1"/>
</dbReference>
<dbReference type="VEuPathDB" id="AmoebaDB:NAEGRDRAFT_38348"/>
<evidence type="ECO:0000259" key="9">
    <source>
        <dbReference type="PROSITE" id="PS50166"/>
    </source>
</evidence>
<dbReference type="PANTHER" id="PTHR11223:SF2">
    <property type="entry name" value="EXPORTIN-1"/>
    <property type="match status" value="1"/>
</dbReference>
<feature type="region of interest" description="Disordered" evidence="8">
    <location>
        <begin position="1037"/>
        <end position="1064"/>
    </location>
</feature>
<dbReference type="SMART" id="SM00913">
    <property type="entry name" value="IBN_N"/>
    <property type="match status" value="1"/>
</dbReference>
<dbReference type="PROSITE" id="PS50166">
    <property type="entry name" value="IMPORTIN_B_NT"/>
    <property type="match status" value="1"/>
</dbReference>
<dbReference type="InterPro" id="IPR041123">
    <property type="entry name" value="CRM1_repeat"/>
</dbReference>
<dbReference type="PANTHER" id="PTHR11223">
    <property type="entry name" value="EXPORTIN 1/5"/>
    <property type="match status" value="1"/>
</dbReference>
<evidence type="ECO:0000256" key="1">
    <source>
        <dbReference type="ARBA" id="ARBA00004123"/>
    </source>
</evidence>
<dbReference type="Pfam" id="PF18787">
    <property type="entry name" value="CRM1_repeat_3"/>
    <property type="match status" value="1"/>
</dbReference>
<evidence type="ECO:0000256" key="4">
    <source>
        <dbReference type="ARBA" id="ARBA00022816"/>
    </source>
</evidence>
<dbReference type="InterPro" id="IPR016024">
    <property type="entry name" value="ARM-type_fold"/>
</dbReference>
<proteinExistence type="inferred from homology"/>
<comment type="similarity">
    <text evidence="2">Belongs to the exportin family.</text>
</comment>
<dbReference type="STRING" id="5762.D2V758"/>
<keyword evidence="6" id="KW-0539">Nucleus</keyword>
<evidence type="ECO:0000256" key="8">
    <source>
        <dbReference type="SAM" id="MobiDB-lite"/>
    </source>
</evidence>
<dbReference type="EMBL" id="GG738855">
    <property type="protein sequence ID" value="EFC47202.1"/>
    <property type="molecule type" value="Genomic_DNA"/>
</dbReference>
<keyword evidence="11" id="KW-1185">Reference proteome</keyword>
<dbReference type="FunCoup" id="D2V758">
    <property type="interactions" value="929"/>
</dbReference>
<dbReference type="GO" id="GO:0051028">
    <property type="term" value="P:mRNA transport"/>
    <property type="evidence" value="ECO:0007669"/>
    <property type="project" value="UniProtKB-KW"/>
</dbReference>
<dbReference type="InParanoid" id="D2V758"/>
<dbReference type="GO" id="GO:0006611">
    <property type="term" value="P:protein export from nucleus"/>
    <property type="evidence" value="ECO:0007669"/>
    <property type="project" value="InterPro"/>
</dbReference>
<dbReference type="InterPro" id="IPR001494">
    <property type="entry name" value="Importin-beta_N"/>
</dbReference>
<dbReference type="Proteomes" id="UP000006671">
    <property type="component" value="Unassembled WGS sequence"/>
</dbReference>
<protein>
    <recommendedName>
        <fullName evidence="7">Exportin-1</fullName>
    </recommendedName>
</protein>
<dbReference type="OMA" id="WAFKHNN"/>
<accession>D2V758</accession>
<dbReference type="GO" id="GO:0000055">
    <property type="term" value="P:ribosomal large subunit export from nucleus"/>
    <property type="evidence" value="ECO:0007669"/>
    <property type="project" value="TreeGrafter"/>
</dbReference>
<dbReference type="InterPro" id="IPR013598">
    <property type="entry name" value="Exportin-1/Importin-b-like"/>
</dbReference>
<comment type="subcellular location">
    <subcellularLocation>
        <location evidence="1">Nucleus</location>
    </subcellularLocation>
</comment>
<evidence type="ECO:0000256" key="6">
    <source>
        <dbReference type="ARBA" id="ARBA00023242"/>
    </source>
</evidence>
<dbReference type="GO" id="GO:0000056">
    <property type="term" value="P:ribosomal small subunit export from nucleus"/>
    <property type="evidence" value="ECO:0007669"/>
    <property type="project" value="TreeGrafter"/>
</dbReference>
<dbReference type="KEGG" id="ngr:NAEGRDRAFT_38348"/>
<dbReference type="InterPro" id="IPR041235">
    <property type="entry name" value="Exp1_repeat_2"/>
</dbReference>
<feature type="domain" description="Importin N-terminal" evidence="9">
    <location>
        <begin position="36"/>
        <end position="102"/>
    </location>
</feature>
<evidence type="ECO:0000256" key="7">
    <source>
        <dbReference type="ARBA" id="ARBA00073514"/>
    </source>
</evidence>
<dbReference type="Pfam" id="PF18777">
    <property type="entry name" value="CRM1_repeat"/>
    <property type="match status" value="1"/>
</dbReference>
<keyword evidence="4" id="KW-0509">mRNA transport</keyword>
<dbReference type="SMART" id="SM01102">
    <property type="entry name" value="CRM1_C"/>
    <property type="match status" value="1"/>
</dbReference>